<dbReference type="InterPro" id="IPR057244">
    <property type="entry name" value="GAIN_B"/>
</dbReference>
<dbReference type="PROSITE" id="PS50221">
    <property type="entry name" value="GAIN_B"/>
    <property type="match status" value="1"/>
</dbReference>
<keyword evidence="5" id="KW-1015">Disulfide bond</keyword>
<proteinExistence type="predicted"/>
<feature type="transmembrane region" description="Helical" evidence="7">
    <location>
        <begin position="933"/>
        <end position="953"/>
    </location>
</feature>
<keyword evidence="3 7" id="KW-1133">Transmembrane helix</keyword>
<evidence type="ECO:0000259" key="9">
    <source>
        <dbReference type="PROSITE" id="PS50261"/>
    </source>
</evidence>
<dbReference type="InterPro" id="IPR007110">
    <property type="entry name" value="Ig-like_dom"/>
</dbReference>
<evidence type="ECO:0000256" key="6">
    <source>
        <dbReference type="SAM" id="MobiDB-lite"/>
    </source>
</evidence>
<keyword evidence="4 7" id="KW-0472">Membrane</keyword>
<dbReference type="PROSITE" id="PS50261">
    <property type="entry name" value="G_PROTEIN_RECEP_F2_4"/>
    <property type="match status" value="1"/>
</dbReference>
<evidence type="ECO:0000256" key="7">
    <source>
        <dbReference type="SAM" id="Phobius"/>
    </source>
</evidence>
<evidence type="ECO:0000313" key="12">
    <source>
        <dbReference type="Proteomes" id="UP001217089"/>
    </source>
</evidence>
<dbReference type="InterPro" id="IPR000832">
    <property type="entry name" value="GPCR_2_secretin-like"/>
</dbReference>
<dbReference type="Gene3D" id="1.20.1070.10">
    <property type="entry name" value="Rhodopsin 7-helix transmembrane proteins"/>
    <property type="match status" value="1"/>
</dbReference>
<keyword evidence="12" id="KW-1185">Reference proteome</keyword>
<feature type="region of interest" description="Disordered" evidence="6">
    <location>
        <begin position="975"/>
        <end position="1015"/>
    </location>
</feature>
<feature type="domain" description="Ig-like" evidence="10">
    <location>
        <begin position="71"/>
        <end position="184"/>
    </location>
</feature>
<evidence type="ECO:0000259" key="10">
    <source>
        <dbReference type="PROSITE" id="PS50835"/>
    </source>
</evidence>
<dbReference type="PANTHER" id="PTHR47767:SF1">
    <property type="entry name" value="ADHESION G PROTEIN-COUPLED RECEPTOR G7"/>
    <property type="match status" value="1"/>
</dbReference>
<sequence>MWRNAASSGFESSVWMKNLSLNEPNSDDICYTYYPRISQTKINLLQSSRSCQERAPVLCEVDKRHPTHSVPQVEISYNRAIGNNKAPFASIPLICNISRDLTKNETLVYEKDGEAVNSFNYEQSQSNNRSFKYDVPEYIEREGEGDPFYIPNYMSRTAFRYVGRYTCRVYSNNSKEVYSSKAISIRIDESLLIIYRASLKLQFGPTQKAFTIYNLYSDVSAGETTPVTSGLTNTFSLMESKLPQSVLALQYFSRFHFTVDRIKFSGPGGTLVTFNVIGRPTNASWYSIENEQLLKEEITRLFLPSLLESQEQPLKRSISNLQTVYVRGSFNLQSTVACSGQVYNLDYEYLLDFKNTGIGEYSVTKELCITDKRPLATAFCAGNGFTGAVLTNITINPLCRFKDISGTQVTPTLKNLSEIVVTSQNVENVTAETVNLTKPSNILTSIDVIYTAEILRNIATDVDNITEKVVQNVIDIVDNILEVDRNTLQESQNRGSATNRILESIEEIGGRVEVVSNKYRSLRNNLALEIWDIVDLDDPVVGIKLNSNGSINLQNNSVVTLRDKSDYDPGEVDAAIVLPESIYTKYNGSKRLVLQVYSSSKLFNTRKENQRYSAQSRIVAAKLVMDGQTVHQFETKFVTTVFKPINVTLQDVDKLSCGYWNYTIYDTSGGWATDGCSLDQIKSGRYICVCNHLTNFAILLDFEGTPLPPEHKTALTIITIIGLSLSIAGLLFTVLTFIWFRQLRKGRSQQTLFNLALAMLCSWIVFLAGVERTESYAGCIVVAALLHYFILVSFMWMLIEGILQYLRFVKVLGTYIPRFIFKAVLPAWGIPLLPVIIILAIDRHLYWGGNGYCWMSLTAFYYSFAIPVGLVILANIIVFIIVLYNILNRPKIQSNQSERKIAIMNFRAALSVFVLLGLTWIFGYFAIADARLVFQYIFTILNVFQGLFIFILFTAREKQVRQQWARCCCKKSTKSKYSADKTNSSGSNQPLKNSKTGTTDTHSSSLMDYNGTKKL</sequence>
<feature type="transmembrane region" description="Helical" evidence="7">
    <location>
        <begin position="775"/>
        <end position="799"/>
    </location>
</feature>
<dbReference type="InterPro" id="IPR058808">
    <property type="entry name" value="GAIN_ADGRA2/3"/>
</dbReference>
<organism evidence="11 12">
    <name type="scientific">Tegillarca granosa</name>
    <name type="common">Malaysian cockle</name>
    <name type="synonym">Anadara granosa</name>
    <dbReference type="NCBI Taxonomy" id="220873"/>
    <lineage>
        <taxon>Eukaryota</taxon>
        <taxon>Metazoa</taxon>
        <taxon>Spiralia</taxon>
        <taxon>Lophotrochozoa</taxon>
        <taxon>Mollusca</taxon>
        <taxon>Bivalvia</taxon>
        <taxon>Autobranchia</taxon>
        <taxon>Pteriomorphia</taxon>
        <taxon>Arcoida</taxon>
        <taxon>Arcoidea</taxon>
        <taxon>Arcidae</taxon>
        <taxon>Tegillarca</taxon>
    </lineage>
</organism>
<dbReference type="InterPro" id="IPR000203">
    <property type="entry name" value="GPS"/>
</dbReference>
<dbReference type="Pfam" id="PF01825">
    <property type="entry name" value="GPS"/>
    <property type="match status" value="1"/>
</dbReference>
<name>A0ABQ9FUL6_TEGGR</name>
<feature type="transmembrane region" description="Helical" evidence="7">
    <location>
        <begin position="908"/>
        <end position="927"/>
    </location>
</feature>
<keyword evidence="2 7" id="KW-0812">Transmembrane</keyword>
<dbReference type="PANTHER" id="PTHR47767">
    <property type="entry name" value="ADHESION G PROTEIN-COUPLED RECEPTOR G7"/>
    <property type="match status" value="1"/>
</dbReference>
<evidence type="ECO:0000256" key="2">
    <source>
        <dbReference type="ARBA" id="ARBA00022692"/>
    </source>
</evidence>
<evidence type="ECO:0000256" key="3">
    <source>
        <dbReference type="ARBA" id="ARBA00022989"/>
    </source>
</evidence>
<dbReference type="EMBL" id="JARBDR010000141">
    <property type="protein sequence ID" value="KAJ8320959.1"/>
    <property type="molecule type" value="Genomic_DNA"/>
</dbReference>
<dbReference type="PRINTS" id="PR00249">
    <property type="entry name" value="GPCRSECRETIN"/>
</dbReference>
<feature type="transmembrane region" description="Helical" evidence="7">
    <location>
        <begin position="861"/>
        <end position="887"/>
    </location>
</feature>
<dbReference type="Proteomes" id="UP001217089">
    <property type="component" value="Unassembled WGS sequence"/>
</dbReference>
<gene>
    <name evidence="11" type="ORF">KUTeg_002546</name>
</gene>
<dbReference type="Gene3D" id="2.60.220.50">
    <property type="match status" value="1"/>
</dbReference>
<accession>A0ABQ9FUL6</accession>
<feature type="transmembrane region" description="Helical" evidence="7">
    <location>
        <begin position="714"/>
        <end position="740"/>
    </location>
</feature>
<comment type="caution">
    <text evidence="11">The sequence shown here is derived from an EMBL/GenBank/DDBJ whole genome shotgun (WGS) entry which is preliminary data.</text>
</comment>
<evidence type="ECO:0000256" key="4">
    <source>
        <dbReference type="ARBA" id="ARBA00023136"/>
    </source>
</evidence>
<dbReference type="Pfam" id="PF00002">
    <property type="entry name" value="7tm_2"/>
    <property type="match status" value="1"/>
</dbReference>
<feature type="domain" description="G-protein coupled receptors family 2 profile 2" evidence="9">
    <location>
        <begin position="715"/>
        <end position="957"/>
    </location>
</feature>
<dbReference type="InterPro" id="IPR053066">
    <property type="entry name" value="ADGR_G7"/>
</dbReference>
<dbReference type="Pfam" id="PF26588">
    <property type="entry name" value="GAIN_ADGRA3"/>
    <property type="match status" value="1"/>
</dbReference>
<dbReference type="InterPro" id="IPR017981">
    <property type="entry name" value="GPCR_2-like_7TM"/>
</dbReference>
<dbReference type="SUPFAM" id="SSF81321">
    <property type="entry name" value="Family A G protein-coupled receptor-like"/>
    <property type="match status" value="1"/>
</dbReference>
<dbReference type="CDD" id="cd15040">
    <property type="entry name" value="7tmB2_Adhesion"/>
    <property type="match status" value="1"/>
</dbReference>
<evidence type="ECO:0000256" key="1">
    <source>
        <dbReference type="ARBA" id="ARBA00004141"/>
    </source>
</evidence>
<dbReference type="Gene3D" id="1.25.40.610">
    <property type="match status" value="1"/>
</dbReference>
<feature type="domain" description="GAIN-B" evidence="8">
    <location>
        <begin position="539"/>
        <end position="706"/>
    </location>
</feature>
<evidence type="ECO:0000259" key="8">
    <source>
        <dbReference type="PROSITE" id="PS50221"/>
    </source>
</evidence>
<protein>
    <submittedName>
        <fullName evidence="11">Uncharacterized protein</fullName>
    </submittedName>
</protein>
<feature type="transmembrane region" description="Helical" evidence="7">
    <location>
        <begin position="819"/>
        <end position="841"/>
    </location>
</feature>
<feature type="compositionally biased region" description="Polar residues" evidence="6">
    <location>
        <begin position="980"/>
        <end position="1007"/>
    </location>
</feature>
<evidence type="ECO:0000313" key="11">
    <source>
        <dbReference type="EMBL" id="KAJ8320959.1"/>
    </source>
</evidence>
<dbReference type="SMART" id="SM00303">
    <property type="entry name" value="GPS"/>
    <property type="match status" value="1"/>
</dbReference>
<dbReference type="PROSITE" id="PS50835">
    <property type="entry name" value="IG_LIKE"/>
    <property type="match status" value="1"/>
</dbReference>
<feature type="transmembrane region" description="Helical" evidence="7">
    <location>
        <begin position="752"/>
        <end position="769"/>
    </location>
</feature>
<evidence type="ECO:0000256" key="5">
    <source>
        <dbReference type="ARBA" id="ARBA00023157"/>
    </source>
</evidence>
<dbReference type="InterPro" id="IPR046338">
    <property type="entry name" value="GAIN_dom_sf"/>
</dbReference>
<reference evidence="11 12" key="1">
    <citation type="submission" date="2022-12" db="EMBL/GenBank/DDBJ databases">
        <title>Chromosome-level genome of Tegillarca granosa.</title>
        <authorList>
            <person name="Kim J."/>
        </authorList>
    </citation>
    <scope>NUCLEOTIDE SEQUENCE [LARGE SCALE GENOMIC DNA]</scope>
    <source>
        <strain evidence="11">Teg-2019</strain>
        <tissue evidence="11">Adductor muscle</tissue>
    </source>
</reference>
<comment type="subcellular location">
    <subcellularLocation>
        <location evidence="1">Membrane</location>
        <topology evidence="1">Multi-pass membrane protein</topology>
    </subcellularLocation>
</comment>